<evidence type="ECO:0000313" key="2">
    <source>
        <dbReference type="Proteomes" id="UP000251075"/>
    </source>
</evidence>
<comment type="caution">
    <text evidence="1">The sequence shown here is derived from an EMBL/GenBank/DDBJ whole genome shotgun (WGS) entry which is preliminary data.</text>
</comment>
<dbReference type="EMBL" id="PGTO01000001">
    <property type="protein sequence ID" value="RAU23805.1"/>
    <property type="molecule type" value="Genomic_DNA"/>
</dbReference>
<evidence type="ECO:0000313" key="1">
    <source>
        <dbReference type="EMBL" id="RAU23805.1"/>
    </source>
</evidence>
<name>A0A364P3W2_9PROT</name>
<proteinExistence type="predicted"/>
<reference evidence="1 2" key="1">
    <citation type="submission" date="2017-11" db="EMBL/GenBank/DDBJ databases">
        <title>Draft genome sequence of magnetotactic bacterium Magnetospirillum kuznetsovii LBB-42.</title>
        <authorList>
            <person name="Grouzdev D.S."/>
            <person name="Rysina M.S."/>
            <person name="Baslerov R.V."/>
            <person name="Koziaeva V."/>
        </authorList>
    </citation>
    <scope>NUCLEOTIDE SEQUENCE [LARGE SCALE GENOMIC DNA]</scope>
    <source>
        <strain evidence="1 2">LBB-42</strain>
    </source>
</reference>
<dbReference type="AlphaFoldDB" id="A0A364P3W2"/>
<sequence>MSGLVTITKTSFTAGELDTAMLGRGDLGAFANGARRLRNVIVAPTGGVGRRAGLRYVDKARGPGRLIAFEFNTEQTYLMVVSHLHLDIYADDSPVAHLDTPWTADQIPQLAWTQSADTLLVVHPDVPPRKITRTGDGWSMAEWSFHEEDGILYLPHHKFAADEVTLTASGTSGTITLTASAAVFQAGHVGLRFRLAAKQVLITAVASASSASAEVKETLTGTEATSDWEEQSFSVLRGWPVSVCFHQGRLVIGGSRDLPNRLWLSKSMDLFDFDLGTGLDDEAIEFSMLSDQVNAVRAVFSGRHLQVFTSGAEYMVTGTPLTPTKIQVTRQTRIGSPTLRMIPPRDVDGATHFISRNLRDLREFLYADVEQAYQAADLAMIAKHVMTGPVDQDYDSVHRLFHVVMEDGSLATLTIYRSEKVTAWSVIETAGRFLAVAAMEGEVFVLVERDGQVFIERFDDSLNLDCALTGAKETASANWNGLDHLDGRTVRVLADGGAVADHSVADGHVTLAQPAKTIQVGLPYVHVIEPLPPLGGQSGPGQLIRLVQATFRVLDTKALHIDTGRGAIPIPFRRFGSDRFGAEPPSFSGDVRVRAIGWSRDPMRPLWRISQDVPMPCTILSVSAQIKTAE</sequence>
<dbReference type="Proteomes" id="UP000251075">
    <property type="component" value="Unassembled WGS sequence"/>
</dbReference>
<dbReference type="RefSeq" id="WP_112142036.1">
    <property type="nucleotide sequence ID" value="NZ_PGTO01000001.1"/>
</dbReference>
<keyword evidence="2" id="KW-1185">Reference proteome</keyword>
<protein>
    <submittedName>
        <fullName evidence="1">Uncharacterized protein</fullName>
    </submittedName>
</protein>
<organism evidence="1 2">
    <name type="scientific">Paramagnetospirillum kuznetsovii</name>
    <dbReference type="NCBI Taxonomy" id="2053833"/>
    <lineage>
        <taxon>Bacteria</taxon>
        <taxon>Pseudomonadati</taxon>
        <taxon>Pseudomonadota</taxon>
        <taxon>Alphaproteobacteria</taxon>
        <taxon>Rhodospirillales</taxon>
        <taxon>Magnetospirillaceae</taxon>
        <taxon>Paramagnetospirillum</taxon>
    </lineage>
</organism>
<dbReference type="OrthoDB" id="5438497at2"/>
<gene>
    <name evidence="1" type="ORF">CU669_01575</name>
</gene>
<accession>A0A364P3W2</accession>